<dbReference type="SMART" id="SM01203">
    <property type="entry name" value="DUF3585"/>
    <property type="match status" value="1"/>
</dbReference>
<dbReference type="CDD" id="cd21253">
    <property type="entry name" value="CH_MICALL2"/>
    <property type="match status" value="1"/>
</dbReference>
<dbReference type="Pfam" id="PF12130">
    <property type="entry name" value="bMERB_dom"/>
    <property type="match status" value="1"/>
</dbReference>
<dbReference type="FunFam" id="1.10.418.10:FF:000055">
    <property type="entry name" value="MICAL-like protein 2"/>
    <property type="match status" value="1"/>
</dbReference>
<dbReference type="RefSeq" id="XP_016044588.1">
    <property type="nucleotide sequence ID" value="XM_016189102.2"/>
</dbReference>
<accession>A0A1S3WDX9</accession>
<feature type="compositionally biased region" description="Pro residues" evidence="18">
    <location>
        <begin position="416"/>
        <end position="426"/>
    </location>
</feature>
<feature type="compositionally biased region" description="Pro residues" evidence="18">
    <location>
        <begin position="282"/>
        <end position="292"/>
    </location>
</feature>
<dbReference type="Gene3D" id="1.10.418.10">
    <property type="entry name" value="Calponin-like domain"/>
    <property type="match status" value="1"/>
</dbReference>
<keyword evidence="13" id="KW-0472">Membrane</keyword>
<keyword evidence="15" id="KW-0966">Cell projection</keyword>
<evidence type="ECO:0000256" key="8">
    <source>
        <dbReference type="ARBA" id="ARBA00022723"/>
    </source>
</evidence>
<evidence type="ECO:0000256" key="18">
    <source>
        <dbReference type="SAM" id="MobiDB-lite"/>
    </source>
</evidence>
<feature type="region of interest" description="Disordered" evidence="18">
    <location>
        <begin position="769"/>
        <end position="813"/>
    </location>
</feature>
<feature type="compositionally biased region" description="Polar residues" evidence="18">
    <location>
        <begin position="431"/>
        <end position="445"/>
    </location>
</feature>
<evidence type="ECO:0000256" key="6">
    <source>
        <dbReference type="ARBA" id="ARBA00022490"/>
    </source>
</evidence>
<evidence type="ECO:0000256" key="12">
    <source>
        <dbReference type="ARBA" id="ARBA00023054"/>
    </source>
</evidence>
<dbReference type="GeneID" id="103115353"/>
<keyword evidence="11 16" id="KW-0440">LIM domain</keyword>
<evidence type="ECO:0000313" key="23">
    <source>
        <dbReference type="RefSeq" id="XP_016044588.1"/>
    </source>
</evidence>
<keyword evidence="9" id="KW-0967">Endosome</keyword>
<evidence type="ECO:0000256" key="16">
    <source>
        <dbReference type="PROSITE-ProRule" id="PRU00125"/>
    </source>
</evidence>
<dbReference type="Pfam" id="PF00412">
    <property type="entry name" value="LIM"/>
    <property type="match status" value="1"/>
</dbReference>
<protein>
    <submittedName>
        <fullName evidence="23">MICAL-like protein 2 isoform X1</fullName>
    </submittedName>
</protein>
<dbReference type="AlphaFoldDB" id="A0A1S3WDX9"/>
<dbReference type="eggNOG" id="ENOG502QVVF">
    <property type="taxonomic scope" value="Eukaryota"/>
</dbReference>
<dbReference type="GO" id="GO:0055037">
    <property type="term" value="C:recycling endosome"/>
    <property type="evidence" value="ECO:0007669"/>
    <property type="project" value="UniProtKB-SubCell"/>
</dbReference>
<dbReference type="InterPro" id="IPR036872">
    <property type="entry name" value="CH_dom_sf"/>
</dbReference>
<gene>
    <name evidence="23" type="primary">MICALL2</name>
</gene>
<proteinExistence type="predicted"/>
<feature type="domain" description="Calponin-homology (CH)" evidence="19">
    <location>
        <begin position="1"/>
        <end position="107"/>
    </location>
</feature>
<dbReference type="InterPro" id="IPR001715">
    <property type="entry name" value="CH_dom"/>
</dbReference>
<dbReference type="PROSITE" id="PS00478">
    <property type="entry name" value="LIM_DOMAIN_1"/>
    <property type="match status" value="1"/>
</dbReference>
<keyword evidence="5" id="KW-1003">Cell membrane</keyword>
<dbReference type="CTD" id="79778"/>
<evidence type="ECO:0000313" key="22">
    <source>
        <dbReference type="Proteomes" id="UP001652624"/>
    </source>
</evidence>
<evidence type="ECO:0000256" key="10">
    <source>
        <dbReference type="ARBA" id="ARBA00022833"/>
    </source>
</evidence>
<dbReference type="PROSITE" id="PS51848">
    <property type="entry name" value="BMERB"/>
    <property type="match status" value="1"/>
</dbReference>
<evidence type="ECO:0000256" key="11">
    <source>
        <dbReference type="ARBA" id="ARBA00023038"/>
    </source>
</evidence>
<feature type="compositionally biased region" description="Pro residues" evidence="18">
    <location>
        <begin position="235"/>
        <end position="244"/>
    </location>
</feature>
<dbReference type="GO" id="GO:0005856">
    <property type="term" value="C:cytoskeleton"/>
    <property type="evidence" value="ECO:0007669"/>
    <property type="project" value="UniProtKB-SubCell"/>
</dbReference>
<keyword evidence="22" id="KW-1185">Reference proteome</keyword>
<dbReference type="OrthoDB" id="10017054at2759"/>
<evidence type="ECO:0000259" key="20">
    <source>
        <dbReference type="PROSITE" id="PS50023"/>
    </source>
</evidence>
<dbReference type="InParanoid" id="A0A1S3WDX9"/>
<evidence type="ECO:0000256" key="9">
    <source>
        <dbReference type="ARBA" id="ARBA00022753"/>
    </source>
</evidence>
<reference evidence="23" key="1">
    <citation type="submission" date="2025-08" db="UniProtKB">
        <authorList>
            <consortium name="RefSeq"/>
        </authorList>
    </citation>
    <scope>IDENTIFICATION</scope>
</reference>
<dbReference type="PANTHER" id="PTHR23167:SF87">
    <property type="entry name" value="MICAL-LIKE PROTEIN 2"/>
    <property type="match status" value="1"/>
</dbReference>
<dbReference type="PROSITE" id="PS50023">
    <property type="entry name" value="LIM_DOMAIN_2"/>
    <property type="match status" value="1"/>
</dbReference>
<dbReference type="FunCoup" id="A0A1S3WDX9">
    <property type="interactions" value="431"/>
</dbReference>
<name>A0A1S3WDX9_ERIEU</name>
<dbReference type="SUPFAM" id="SSF47576">
    <property type="entry name" value="Calponin-homology domain, CH-domain"/>
    <property type="match status" value="1"/>
</dbReference>
<dbReference type="Pfam" id="PF00307">
    <property type="entry name" value="CH"/>
    <property type="match status" value="1"/>
</dbReference>
<evidence type="ECO:0000256" key="4">
    <source>
        <dbReference type="ARBA" id="ARBA00004316"/>
    </source>
</evidence>
<keyword evidence="7" id="KW-0597">Phosphoprotein</keyword>
<sequence length="813" mass="87638">MAAIQALQQWCRQQCEGYRDVTISNMTTSFRDGLAFCAILHRHRPDLINYDTLRKENVYENNHLAFRVAEEELGIPALLDAEDMVALKVPDRLSVLTYVSQYYNYFHGRSPIGGLAGVKRRSWDSEPQPSVKKTPAAPAGPPPGPTRGSLSPVSTNATVLRKEAAQAPTLKTGESLCGVCRQHVHLVQRHLADGQLYHRSCFRCKQCSNTLRPGAYRATGEPGVFVCSSHAASPPQGPPPPNIPGRPGRLRAEGPVQGSVPVHAALPTTHRQASPTAQVPSTGPPVPGPPASQVPRASGSPEVPRGPISSGTAPQAWPCSSAGSPGPMAPAWTTSASKTQQARERFLKAPPSGAPPSRDPAALGDSGREQARSFLQKALPGAGSPGRPSLAMPAAPAPHPRTPGPHARPLAEPRPTDPQPTSPPARPETLASPSVGTPQRASTPCQAGRGRSASSGASGVKTGVPQLRGPAEDLLDGPAGWRARLRPVDKSPGQRAVEQKEPSRVGKAPQKASGRPEGGVHSTLTPVRPTGTSPPLGPGPSSPAGSPCPRRRLAVSPSLDLSTDWLQPSPSRPPGSTGVPREERPQLPGSPGRASSPHSMSVTLPVRVSDGEGGPAQAQQGNTDWLTTACPQLHPNYLPPEEIQRQMQDIARQLDALEQRGVELEKKLRAAEGDASEDALMVDWFWLIHEKQQLLRLESELMYKAKDQQLEEQQLDLQEELRRLMARPEALKSPQDRRREQDLLDQYVSTVNDRSEIVDFLEEDRLREQEEDEALQSTIQNLGLRRSNTGDRKKPKSRLSRLWSLKGRNSSPE</sequence>
<evidence type="ECO:0000256" key="15">
    <source>
        <dbReference type="ARBA" id="ARBA00023273"/>
    </source>
</evidence>
<evidence type="ECO:0000256" key="5">
    <source>
        <dbReference type="ARBA" id="ARBA00022475"/>
    </source>
</evidence>
<evidence type="ECO:0000256" key="1">
    <source>
        <dbReference type="ARBA" id="ARBA00004172"/>
    </source>
</evidence>
<dbReference type="GO" id="GO:0005886">
    <property type="term" value="C:plasma membrane"/>
    <property type="evidence" value="ECO:0007669"/>
    <property type="project" value="UniProtKB-SubCell"/>
</dbReference>
<feature type="region of interest" description="Disordered" evidence="18">
    <location>
        <begin position="269"/>
        <end position="623"/>
    </location>
</feature>
<feature type="coiled-coil region" evidence="17">
    <location>
        <begin position="640"/>
        <end position="674"/>
    </location>
</feature>
<evidence type="ECO:0000256" key="17">
    <source>
        <dbReference type="SAM" id="Coils"/>
    </source>
</evidence>
<keyword evidence="10 16" id="KW-0862">Zinc</keyword>
<comment type="subcellular location">
    <subcellularLocation>
        <location evidence="2">Cell membrane</location>
        <topology evidence="2">Peripheral membrane protein</topology>
    </subcellularLocation>
    <subcellularLocation>
        <location evidence="4">Cell projection</location>
    </subcellularLocation>
    <subcellularLocation>
        <location evidence="3">Cytoplasm</location>
        <location evidence="3">Cytoskeleton</location>
    </subcellularLocation>
    <subcellularLocation>
        <location evidence="1">Recycling endosome</location>
    </subcellularLocation>
</comment>
<evidence type="ECO:0000256" key="2">
    <source>
        <dbReference type="ARBA" id="ARBA00004202"/>
    </source>
</evidence>
<organism evidence="22 23">
    <name type="scientific">Erinaceus europaeus</name>
    <name type="common">Western European hedgehog</name>
    <dbReference type="NCBI Taxonomy" id="9365"/>
    <lineage>
        <taxon>Eukaryota</taxon>
        <taxon>Metazoa</taxon>
        <taxon>Chordata</taxon>
        <taxon>Craniata</taxon>
        <taxon>Vertebrata</taxon>
        <taxon>Euteleostomi</taxon>
        <taxon>Mammalia</taxon>
        <taxon>Eutheria</taxon>
        <taxon>Laurasiatheria</taxon>
        <taxon>Eulipotyphla</taxon>
        <taxon>Erinaceidae</taxon>
        <taxon>Erinaceinae</taxon>
        <taxon>Erinaceus</taxon>
    </lineage>
</organism>
<evidence type="ECO:0000256" key="3">
    <source>
        <dbReference type="ARBA" id="ARBA00004245"/>
    </source>
</evidence>
<dbReference type="InterPro" id="IPR001781">
    <property type="entry name" value="Znf_LIM"/>
</dbReference>
<feature type="compositionally biased region" description="Polar residues" evidence="18">
    <location>
        <begin position="559"/>
        <end position="569"/>
    </location>
</feature>
<dbReference type="SMART" id="SM00132">
    <property type="entry name" value="LIM"/>
    <property type="match status" value="1"/>
</dbReference>
<dbReference type="Proteomes" id="UP001652624">
    <property type="component" value="Chromosome 15"/>
</dbReference>
<dbReference type="GO" id="GO:0046872">
    <property type="term" value="F:metal ion binding"/>
    <property type="evidence" value="ECO:0007669"/>
    <property type="project" value="UniProtKB-KW"/>
</dbReference>
<dbReference type="GO" id="GO:0042995">
    <property type="term" value="C:cell projection"/>
    <property type="evidence" value="ECO:0007669"/>
    <property type="project" value="UniProtKB-SubCell"/>
</dbReference>
<dbReference type="SMART" id="SM00033">
    <property type="entry name" value="CH"/>
    <property type="match status" value="1"/>
</dbReference>
<dbReference type="PROSITE" id="PS50021">
    <property type="entry name" value="CH"/>
    <property type="match status" value="1"/>
</dbReference>
<feature type="domain" description="LIM zinc-binding" evidence="20">
    <location>
        <begin position="175"/>
        <end position="237"/>
    </location>
</feature>
<evidence type="ECO:0000259" key="19">
    <source>
        <dbReference type="PROSITE" id="PS50021"/>
    </source>
</evidence>
<dbReference type="InterPro" id="IPR050540">
    <property type="entry name" value="F-actin_Monoox_Mical"/>
</dbReference>
<dbReference type="SUPFAM" id="SSF57716">
    <property type="entry name" value="Glucocorticoid receptor-like (DNA-binding domain)"/>
    <property type="match status" value="2"/>
</dbReference>
<keyword evidence="14" id="KW-0206">Cytoskeleton</keyword>
<dbReference type="PANTHER" id="PTHR23167">
    <property type="entry name" value="CALPONIN HOMOLOGY DOMAIN-CONTAINING PROTEIN DDB_G0272472-RELATED"/>
    <property type="match status" value="1"/>
</dbReference>
<evidence type="ECO:0000259" key="21">
    <source>
        <dbReference type="PROSITE" id="PS51848"/>
    </source>
</evidence>
<feature type="region of interest" description="Disordered" evidence="18">
    <location>
        <begin position="119"/>
        <end position="154"/>
    </location>
</feature>
<feature type="domain" description="BMERB" evidence="21">
    <location>
        <begin position="614"/>
        <end position="777"/>
    </location>
</feature>
<feature type="region of interest" description="Disordered" evidence="18">
    <location>
        <begin position="227"/>
        <end position="255"/>
    </location>
</feature>
<evidence type="ECO:0000256" key="14">
    <source>
        <dbReference type="ARBA" id="ARBA00023212"/>
    </source>
</evidence>
<feature type="compositionally biased region" description="Low complexity" evidence="18">
    <location>
        <begin position="447"/>
        <end position="459"/>
    </location>
</feature>
<keyword evidence="12 17" id="KW-0175">Coiled coil</keyword>
<keyword evidence="8 16" id="KW-0479">Metal-binding</keyword>
<evidence type="ECO:0000256" key="13">
    <source>
        <dbReference type="ARBA" id="ARBA00023136"/>
    </source>
</evidence>
<dbReference type="CDD" id="cd09444">
    <property type="entry name" value="LIM_Mical_like_1"/>
    <property type="match status" value="1"/>
</dbReference>
<keyword evidence="6" id="KW-0963">Cytoplasm</keyword>
<dbReference type="Gene3D" id="2.10.110.10">
    <property type="entry name" value="Cysteine Rich Protein"/>
    <property type="match status" value="1"/>
</dbReference>
<dbReference type="InterPro" id="IPR022735">
    <property type="entry name" value="bMERB_dom"/>
</dbReference>
<evidence type="ECO:0000256" key="7">
    <source>
        <dbReference type="ARBA" id="ARBA00022553"/>
    </source>
</evidence>